<comment type="caution">
    <text evidence="5">The sequence shown here is derived from an EMBL/GenBank/DDBJ whole genome shotgun (WGS) entry which is preliminary data.</text>
</comment>
<dbReference type="PANTHER" id="PTHR43649:SF29">
    <property type="entry name" value="OSMOPROTECTIVE COMPOUNDS-BINDING PROTEIN GGTB"/>
    <property type="match status" value="1"/>
</dbReference>
<dbReference type="InterPro" id="IPR006311">
    <property type="entry name" value="TAT_signal"/>
</dbReference>
<proteinExistence type="inferred from homology"/>
<reference evidence="5 6" key="1">
    <citation type="submission" date="2019-02" db="EMBL/GenBank/DDBJ databases">
        <title>The genomic architecture of introgression among sibling species of bacteria.</title>
        <authorList>
            <person name="Cavassim M.I.A."/>
            <person name="Moeskjaer S."/>
            <person name="Moslemi C."/>
            <person name="Fields B."/>
            <person name="Bachmann A."/>
            <person name="Vilhjalmsson B."/>
            <person name="Schierup M.H."/>
            <person name="Young J.P.W."/>
            <person name="Andersen S.U."/>
        </authorList>
    </citation>
    <scope>NUCLEOTIDE SEQUENCE [LARGE SCALE GENOMIC DNA]</scope>
    <source>
        <strain evidence="5 6">SM141A</strain>
    </source>
</reference>
<accession>A0ABY1X5T7</accession>
<dbReference type="Pfam" id="PF01547">
    <property type="entry name" value="SBP_bac_1"/>
    <property type="match status" value="1"/>
</dbReference>
<dbReference type="InterPro" id="IPR006059">
    <property type="entry name" value="SBP"/>
</dbReference>
<gene>
    <name evidence="5" type="ORF">ELH98_05055</name>
</gene>
<evidence type="ECO:0000256" key="4">
    <source>
        <dbReference type="ARBA" id="ARBA00022764"/>
    </source>
</evidence>
<dbReference type="SUPFAM" id="SSF53850">
    <property type="entry name" value="Periplasmic binding protein-like II"/>
    <property type="match status" value="1"/>
</dbReference>
<sequence>MTSSSSRFMPQFHRRTLLAGAGSAALAAWAGRARAQDAVSGELVVLNWIGGSEAEMMKTIQAEFLKKYPSVRIREVNITGQGDMRGGIRTALLGGEVVDVLINTWPAFRKELSDAGMLRPIDDQWKSFGWDKLISQSWKDLGSIDGAAYGLTYTFGDRSGIWYKKEHLVKAGITAPPKTWDEFLSTFSKLTKAGYAAPVAIPGKYWAHAEWFENLLLRTAGVETAAKLAAHEIPWTDPAVKTALSKYAEMLSAGCCGATNTMLANDWDGEADQIFQANAKNYLLIGMWMNNRAKNDYKLVEGTDYDLFQFPSLGMGHDDTSSVDAKEFLVTSNGANPKAADAFLDYWTSAEAANLLAKNGYASPSSHVDSTLYGEAQKTATAAVASSKLQFVLGDLLPGDLVDEYRVQLQKFLQDPSEANIDTVLGSIETKAQGSY</sequence>
<comment type="similarity">
    <text evidence="2">Belongs to the bacterial solute-binding protein 1 family.</text>
</comment>
<dbReference type="PROSITE" id="PS51318">
    <property type="entry name" value="TAT"/>
    <property type="match status" value="1"/>
</dbReference>
<dbReference type="Gene3D" id="3.40.190.10">
    <property type="entry name" value="Periplasmic binding protein-like II"/>
    <property type="match status" value="2"/>
</dbReference>
<dbReference type="EMBL" id="SIOX01000001">
    <property type="protein sequence ID" value="TAX80470.1"/>
    <property type="molecule type" value="Genomic_DNA"/>
</dbReference>
<evidence type="ECO:0000256" key="2">
    <source>
        <dbReference type="ARBA" id="ARBA00008520"/>
    </source>
</evidence>
<protein>
    <submittedName>
        <fullName evidence="5">Extracellular solute-binding protein</fullName>
    </submittedName>
</protein>
<evidence type="ECO:0000313" key="6">
    <source>
        <dbReference type="Proteomes" id="UP000291659"/>
    </source>
</evidence>
<keyword evidence="4" id="KW-0574">Periplasm</keyword>
<dbReference type="RefSeq" id="WP_130657868.1">
    <property type="nucleotide sequence ID" value="NZ_SIOM01000010.1"/>
</dbReference>
<keyword evidence="3" id="KW-0813">Transport</keyword>
<organism evidence="5 6">
    <name type="scientific">Rhizobium ruizarguesonis</name>
    <dbReference type="NCBI Taxonomy" id="2081791"/>
    <lineage>
        <taxon>Bacteria</taxon>
        <taxon>Pseudomonadati</taxon>
        <taxon>Pseudomonadota</taxon>
        <taxon>Alphaproteobacteria</taxon>
        <taxon>Hyphomicrobiales</taxon>
        <taxon>Rhizobiaceae</taxon>
        <taxon>Rhizobium/Agrobacterium group</taxon>
        <taxon>Rhizobium</taxon>
    </lineage>
</organism>
<name>A0ABY1X5T7_9HYPH</name>
<evidence type="ECO:0000313" key="5">
    <source>
        <dbReference type="EMBL" id="TAX80470.1"/>
    </source>
</evidence>
<dbReference type="PANTHER" id="PTHR43649">
    <property type="entry name" value="ARABINOSE-BINDING PROTEIN-RELATED"/>
    <property type="match status" value="1"/>
</dbReference>
<comment type="subcellular location">
    <subcellularLocation>
        <location evidence="1">Periplasm</location>
    </subcellularLocation>
</comment>
<evidence type="ECO:0000256" key="1">
    <source>
        <dbReference type="ARBA" id="ARBA00004418"/>
    </source>
</evidence>
<keyword evidence="6" id="KW-1185">Reference proteome</keyword>
<dbReference type="InterPro" id="IPR050490">
    <property type="entry name" value="Bact_solute-bd_prot1"/>
</dbReference>
<evidence type="ECO:0000256" key="3">
    <source>
        <dbReference type="ARBA" id="ARBA00022448"/>
    </source>
</evidence>
<dbReference type="Proteomes" id="UP000291659">
    <property type="component" value="Unassembled WGS sequence"/>
</dbReference>